<accession>A0A1G9KQM4</accession>
<keyword evidence="7 9" id="KW-0472">Membrane</keyword>
<dbReference type="InterPro" id="IPR055348">
    <property type="entry name" value="DctQ"/>
</dbReference>
<keyword evidence="6 9" id="KW-1133">Transmembrane helix</keyword>
<keyword evidence="5 9" id="KW-0812">Transmembrane</keyword>
<dbReference type="PANTHER" id="PTHR35011:SF4">
    <property type="entry name" value="SLL1102 PROTEIN"/>
    <property type="match status" value="1"/>
</dbReference>
<proteinExistence type="inferred from homology"/>
<evidence type="ECO:0000313" key="11">
    <source>
        <dbReference type="EMBL" id="SDL52068.1"/>
    </source>
</evidence>
<organism evidence="11 12">
    <name type="scientific">Modicisalibacter muralis</name>
    <dbReference type="NCBI Taxonomy" id="119000"/>
    <lineage>
        <taxon>Bacteria</taxon>
        <taxon>Pseudomonadati</taxon>
        <taxon>Pseudomonadota</taxon>
        <taxon>Gammaproteobacteria</taxon>
        <taxon>Oceanospirillales</taxon>
        <taxon>Halomonadaceae</taxon>
        <taxon>Modicisalibacter</taxon>
    </lineage>
</organism>
<comment type="subunit">
    <text evidence="9">The complex comprises the extracytoplasmic solute receptor protein and the two transmembrane proteins.</text>
</comment>
<dbReference type="OrthoDB" id="8559033at2"/>
<comment type="similarity">
    <text evidence="8 9">Belongs to the TRAP transporter small permease family.</text>
</comment>
<evidence type="ECO:0000256" key="1">
    <source>
        <dbReference type="ARBA" id="ARBA00004429"/>
    </source>
</evidence>
<evidence type="ECO:0000256" key="4">
    <source>
        <dbReference type="ARBA" id="ARBA00022519"/>
    </source>
</evidence>
<dbReference type="EMBL" id="FNGI01000004">
    <property type="protein sequence ID" value="SDL52068.1"/>
    <property type="molecule type" value="Genomic_DNA"/>
</dbReference>
<dbReference type="STRING" id="119000.SAMN05661010_01879"/>
<feature type="transmembrane region" description="Helical" evidence="9">
    <location>
        <begin position="87"/>
        <end position="110"/>
    </location>
</feature>
<evidence type="ECO:0000256" key="5">
    <source>
        <dbReference type="ARBA" id="ARBA00022692"/>
    </source>
</evidence>
<dbReference type="GO" id="GO:0022857">
    <property type="term" value="F:transmembrane transporter activity"/>
    <property type="evidence" value="ECO:0007669"/>
    <property type="project" value="UniProtKB-UniRule"/>
</dbReference>
<protein>
    <recommendedName>
        <fullName evidence="9">TRAP transporter small permease protein</fullName>
    </recommendedName>
</protein>
<gene>
    <name evidence="11" type="ORF">SAMN05661010_01879</name>
</gene>
<reference evidence="11 12" key="1">
    <citation type="submission" date="2016-10" db="EMBL/GenBank/DDBJ databases">
        <authorList>
            <person name="de Groot N.N."/>
        </authorList>
    </citation>
    <scope>NUCLEOTIDE SEQUENCE [LARGE SCALE GENOMIC DNA]</scope>
    <source>
        <strain evidence="11 12">DSM 14789</strain>
    </source>
</reference>
<dbReference type="PANTHER" id="PTHR35011">
    <property type="entry name" value="2,3-DIKETO-L-GULONATE TRAP TRANSPORTER SMALL PERMEASE PROTEIN YIAM"/>
    <property type="match status" value="1"/>
</dbReference>
<evidence type="ECO:0000256" key="3">
    <source>
        <dbReference type="ARBA" id="ARBA00022475"/>
    </source>
</evidence>
<evidence type="ECO:0000256" key="6">
    <source>
        <dbReference type="ARBA" id="ARBA00022989"/>
    </source>
</evidence>
<keyword evidence="12" id="KW-1185">Reference proteome</keyword>
<evidence type="ECO:0000256" key="8">
    <source>
        <dbReference type="ARBA" id="ARBA00038436"/>
    </source>
</evidence>
<feature type="transmembrane region" description="Helical" evidence="9">
    <location>
        <begin position="12"/>
        <end position="31"/>
    </location>
</feature>
<evidence type="ECO:0000256" key="7">
    <source>
        <dbReference type="ARBA" id="ARBA00023136"/>
    </source>
</evidence>
<dbReference type="InterPro" id="IPR007387">
    <property type="entry name" value="TRAP_DctQ"/>
</dbReference>
<keyword evidence="2 9" id="KW-0813">Transport</keyword>
<name>A0A1G9KQM4_9GAMM</name>
<evidence type="ECO:0000256" key="2">
    <source>
        <dbReference type="ARBA" id="ARBA00022448"/>
    </source>
</evidence>
<comment type="subcellular location">
    <subcellularLocation>
        <location evidence="1 9">Cell inner membrane</location>
        <topology evidence="1 9">Multi-pass membrane protein</topology>
    </subcellularLocation>
</comment>
<evidence type="ECO:0000259" key="10">
    <source>
        <dbReference type="Pfam" id="PF04290"/>
    </source>
</evidence>
<sequence>MMIIRVAGRITAFTDMLAALLTIPLIAALVYEVFSRYVLDNPTFWAYEISYMLMGSIFVLAMGYALKIRQHVSVDLLYGRFSPRGKAVVDVLGYCLFGTAVWWMTVELYASATLAFQNGEVTGKSAWNPVVWPVYTAWFVGFLTLGIQVLAELVKSTVTLFTGKTSETEEKEPGVGL</sequence>
<dbReference type="Proteomes" id="UP000198654">
    <property type="component" value="Unassembled WGS sequence"/>
</dbReference>
<dbReference type="Pfam" id="PF04290">
    <property type="entry name" value="DctQ"/>
    <property type="match status" value="1"/>
</dbReference>
<keyword evidence="4 9" id="KW-0997">Cell inner membrane</keyword>
<dbReference type="GO" id="GO:0005886">
    <property type="term" value="C:plasma membrane"/>
    <property type="evidence" value="ECO:0007669"/>
    <property type="project" value="UniProtKB-SubCell"/>
</dbReference>
<dbReference type="AlphaFoldDB" id="A0A1G9KQM4"/>
<evidence type="ECO:0000313" key="12">
    <source>
        <dbReference type="Proteomes" id="UP000198654"/>
    </source>
</evidence>
<feature type="transmembrane region" description="Helical" evidence="9">
    <location>
        <begin position="130"/>
        <end position="151"/>
    </location>
</feature>
<evidence type="ECO:0000256" key="9">
    <source>
        <dbReference type="RuleBase" id="RU369079"/>
    </source>
</evidence>
<feature type="domain" description="Tripartite ATP-independent periplasmic transporters DctQ component" evidence="10">
    <location>
        <begin position="26"/>
        <end position="156"/>
    </location>
</feature>
<feature type="transmembrane region" description="Helical" evidence="9">
    <location>
        <begin position="43"/>
        <end position="66"/>
    </location>
</feature>
<keyword evidence="3" id="KW-1003">Cell membrane</keyword>
<comment type="function">
    <text evidence="9">Part of the tripartite ATP-independent periplasmic (TRAP) transport system.</text>
</comment>